<keyword evidence="2" id="KW-0963">Cytoplasm</keyword>
<dbReference type="Gene3D" id="3.10.20.90">
    <property type="entry name" value="Phosphatidylinositol 3-kinase Catalytic Subunit, Chain A, domain 1"/>
    <property type="match status" value="1"/>
</dbReference>
<organism evidence="6">
    <name type="scientific">Octopus bimaculoides</name>
    <name type="common">California two-spotted octopus</name>
    <dbReference type="NCBI Taxonomy" id="37653"/>
    <lineage>
        <taxon>Eukaryota</taxon>
        <taxon>Metazoa</taxon>
        <taxon>Spiralia</taxon>
        <taxon>Lophotrochozoa</taxon>
        <taxon>Mollusca</taxon>
        <taxon>Cephalopoda</taxon>
        <taxon>Coleoidea</taxon>
        <taxon>Octopodiformes</taxon>
        <taxon>Octopoda</taxon>
        <taxon>Incirrata</taxon>
        <taxon>Octopodidae</taxon>
        <taxon>Octopus</taxon>
    </lineage>
</organism>
<feature type="compositionally biased region" description="Basic and acidic residues" evidence="3">
    <location>
        <begin position="137"/>
        <end position="153"/>
    </location>
</feature>
<gene>
    <name evidence="6" type="ORF">OCBIM_22024317mg</name>
</gene>
<dbReference type="GO" id="GO:0031397">
    <property type="term" value="P:negative regulation of protein ubiquitination"/>
    <property type="evidence" value="ECO:0007669"/>
    <property type="project" value="TreeGrafter"/>
</dbReference>
<dbReference type="GO" id="GO:0036435">
    <property type="term" value="F:K48-linked polyubiquitin modification-dependent protein binding"/>
    <property type="evidence" value="ECO:0007669"/>
    <property type="project" value="TreeGrafter"/>
</dbReference>
<comment type="subcellular location">
    <subcellularLocation>
        <location evidence="1">Cytoplasm</location>
    </subcellularLocation>
</comment>
<dbReference type="GO" id="GO:0005737">
    <property type="term" value="C:cytoplasm"/>
    <property type="evidence" value="ECO:0007669"/>
    <property type="project" value="UniProtKB-SubCell"/>
</dbReference>
<dbReference type="AlphaFoldDB" id="A0A0L8H216"/>
<sequence>MLSFCYAHLTFRMFLVCIFMDFCSCGKPLRNEDEMSMHAARTKHTNFAACEDKVKPLDEATKKEQLQRVQDLLVQKRLENEERDRKEQVLKEKKRRSEGKEISKLREYKEDFDRKKLMEDLKRDRLQKKLARDQVLDNIRKDREAMQENDKRRQGGSLSANSTATVKLESPTEHTQNVADRDYSECKLLIRLPTGESLKKEFKAKESLAAVRVYVMTKWSKDDNSVPKLSTAFPRKVYTNDDMAMSLLQLGLVPSAVLNVS</sequence>
<dbReference type="EMBL" id="KQ419566">
    <property type="protein sequence ID" value="KOF83139.1"/>
    <property type="molecule type" value="Genomic_DNA"/>
</dbReference>
<evidence type="ECO:0000256" key="2">
    <source>
        <dbReference type="ARBA" id="ARBA00022490"/>
    </source>
</evidence>
<accession>A0A0L8H216</accession>
<feature type="signal peptide" evidence="4">
    <location>
        <begin position="1"/>
        <end position="25"/>
    </location>
</feature>
<dbReference type="GO" id="GO:0005634">
    <property type="term" value="C:nucleus"/>
    <property type="evidence" value="ECO:0007669"/>
    <property type="project" value="TreeGrafter"/>
</dbReference>
<dbReference type="GO" id="GO:0032435">
    <property type="term" value="P:negative regulation of proteasomal ubiquitin-dependent protein catabolic process"/>
    <property type="evidence" value="ECO:0007669"/>
    <property type="project" value="TreeGrafter"/>
</dbReference>
<dbReference type="OrthoDB" id="10254930at2759"/>
<dbReference type="PANTHER" id="PTHR46340">
    <property type="entry name" value="UBX DOMAIN-CONTAINING PROTEIN 1"/>
    <property type="match status" value="1"/>
</dbReference>
<protein>
    <recommendedName>
        <fullName evidence="5">UBX domain-containing protein</fullName>
    </recommendedName>
</protein>
<dbReference type="SMART" id="SM00166">
    <property type="entry name" value="UBX"/>
    <property type="match status" value="1"/>
</dbReference>
<dbReference type="GO" id="GO:1903094">
    <property type="term" value="P:negative regulation of protein K48-linked deubiquitination"/>
    <property type="evidence" value="ECO:0007669"/>
    <property type="project" value="TreeGrafter"/>
</dbReference>
<dbReference type="InterPro" id="IPR029071">
    <property type="entry name" value="Ubiquitin-like_domsf"/>
</dbReference>
<evidence type="ECO:0000256" key="1">
    <source>
        <dbReference type="ARBA" id="ARBA00004496"/>
    </source>
</evidence>
<evidence type="ECO:0000256" key="4">
    <source>
        <dbReference type="SAM" id="SignalP"/>
    </source>
</evidence>
<dbReference type="InterPro" id="IPR001012">
    <property type="entry name" value="UBX_dom"/>
</dbReference>
<feature type="compositionally biased region" description="Polar residues" evidence="3">
    <location>
        <begin position="156"/>
        <end position="165"/>
    </location>
</feature>
<evidence type="ECO:0000313" key="6">
    <source>
        <dbReference type="EMBL" id="KOF83139.1"/>
    </source>
</evidence>
<reference evidence="6" key="1">
    <citation type="submission" date="2015-07" db="EMBL/GenBank/DDBJ databases">
        <title>MeaNS - Measles Nucleotide Surveillance Program.</title>
        <authorList>
            <person name="Tran T."/>
            <person name="Druce J."/>
        </authorList>
    </citation>
    <scope>NUCLEOTIDE SEQUENCE</scope>
    <source>
        <strain evidence="6">UCB-OBI-ISO-001</strain>
        <tissue evidence="6">Gonad</tissue>
    </source>
</reference>
<dbReference type="SUPFAM" id="SSF54236">
    <property type="entry name" value="Ubiquitin-like"/>
    <property type="match status" value="1"/>
</dbReference>
<dbReference type="Pfam" id="PF00789">
    <property type="entry name" value="UBX"/>
    <property type="match status" value="1"/>
</dbReference>
<name>A0A0L8H216_OCTBM</name>
<dbReference type="PANTHER" id="PTHR46340:SF1">
    <property type="entry name" value="UBX DOMAIN-CONTAINING PROTEIN 1"/>
    <property type="match status" value="1"/>
</dbReference>
<feature type="domain" description="UBX" evidence="5">
    <location>
        <begin position="181"/>
        <end position="260"/>
    </location>
</feature>
<evidence type="ECO:0000256" key="3">
    <source>
        <dbReference type="SAM" id="MobiDB-lite"/>
    </source>
</evidence>
<evidence type="ECO:0000259" key="5">
    <source>
        <dbReference type="PROSITE" id="PS50033"/>
    </source>
</evidence>
<dbReference type="STRING" id="37653.A0A0L8H216"/>
<feature type="chain" id="PRO_5005583391" description="UBX domain-containing protein" evidence="4">
    <location>
        <begin position="26"/>
        <end position="261"/>
    </location>
</feature>
<keyword evidence="4" id="KW-0732">Signal</keyword>
<dbReference type="PROSITE" id="PS50033">
    <property type="entry name" value="UBX"/>
    <property type="match status" value="1"/>
</dbReference>
<feature type="region of interest" description="Disordered" evidence="3">
    <location>
        <begin position="137"/>
        <end position="179"/>
    </location>
</feature>
<proteinExistence type="predicted"/>